<dbReference type="SUPFAM" id="SSF111369">
    <property type="entry name" value="HlyD-like secretion proteins"/>
    <property type="match status" value="1"/>
</dbReference>
<dbReference type="PANTHER" id="PTHR30469">
    <property type="entry name" value="MULTIDRUG RESISTANCE PROTEIN MDTA"/>
    <property type="match status" value="1"/>
</dbReference>
<feature type="transmembrane region" description="Helical" evidence="2">
    <location>
        <begin position="21"/>
        <end position="40"/>
    </location>
</feature>
<name>A0ABT7UWZ8_9LACO</name>
<feature type="coiled-coil region" evidence="1">
    <location>
        <begin position="121"/>
        <end position="177"/>
    </location>
</feature>
<protein>
    <submittedName>
        <fullName evidence="3">RND transporter MFP subunit</fullName>
    </submittedName>
</protein>
<evidence type="ECO:0000313" key="3">
    <source>
        <dbReference type="EMBL" id="MDM8266228.1"/>
    </source>
</evidence>
<evidence type="ECO:0000313" key="4">
    <source>
        <dbReference type="Proteomes" id="UP001529343"/>
    </source>
</evidence>
<reference evidence="4" key="1">
    <citation type="submission" date="2023-06" db="EMBL/GenBank/DDBJ databases">
        <title>Identification and characterization of horizontal gene transfer across gut microbiota members of farm animals based on homology search.</title>
        <authorList>
            <person name="Zeman M."/>
            <person name="Kubasova T."/>
            <person name="Jahodarova E."/>
            <person name="Nykrynova M."/>
            <person name="Rychlik I."/>
        </authorList>
    </citation>
    <scope>NUCLEOTIDE SEQUENCE [LARGE SCALE GENOMIC DNA]</scope>
    <source>
        <strain evidence="4">161_Gplus</strain>
    </source>
</reference>
<accession>A0ABT7UWZ8</accession>
<keyword evidence="2" id="KW-0812">Transmembrane</keyword>
<dbReference type="Gene3D" id="2.40.50.100">
    <property type="match status" value="1"/>
</dbReference>
<evidence type="ECO:0000256" key="1">
    <source>
        <dbReference type="SAM" id="Coils"/>
    </source>
</evidence>
<evidence type="ECO:0000256" key="2">
    <source>
        <dbReference type="SAM" id="Phobius"/>
    </source>
</evidence>
<dbReference type="Gene3D" id="1.10.287.470">
    <property type="entry name" value="Helix hairpin bin"/>
    <property type="match status" value="1"/>
</dbReference>
<proteinExistence type="predicted"/>
<organism evidence="3 4">
    <name type="scientific">Limosilactobacillus pontis</name>
    <dbReference type="NCBI Taxonomy" id="35787"/>
    <lineage>
        <taxon>Bacteria</taxon>
        <taxon>Bacillati</taxon>
        <taxon>Bacillota</taxon>
        <taxon>Bacilli</taxon>
        <taxon>Lactobacillales</taxon>
        <taxon>Lactobacillaceae</taxon>
        <taxon>Limosilactobacillus</taxon>
    </lineage>
</organism>
<dbReference type="EMBL" id="JAUDDW010000008">
    <property type="protein sequence ID" value="MDM8266228.1"/>
    <property type="molecule type" value="Genomic_DNA"/>
</dbReference>
<dbReference type="Proteomes" id="UP001529343">
    <property type="component" value="Unassembled WGS sequence"/>
</dbReference>
<keyword evidence="1" id="KW-0175">Coiled coil</keyword>
<gene>
    <name evidence="3" type="ORF">QUW44_03440</name>
</gene>
<comment type="caution">
    <text evidence="3">The sequence shown here is derived from an EMBL/GenBank/DDBJ whole genome shotgun (WGS) entry which is preliminary data.</text>
</comment>
<dbReference type="RefSeq" id="WP_289585921.1">
    <property type="nucleotide sequence ID" value="NZ_JAUDDW010000008.1"/>
</dbReference>
<sequence>MSEQKDSRSNRRFRLLATRRRRWLMLGSAILIVVIVIVAVRGMNNKEADRPKYHTMRVTSQADFTLTGKVEPTQTQVLSLPAGKLQDLNVKNGDHVTQGETILTMHDQDSQDSAVELQGDLTKSQQQVRSQQQTINSLQQQLNGADPNEQGDLQSQLTEARNAYADAQASVSATQNRLNNTNSKVNQALTAPYAGYVTVDQSKQGAPVVTLYSDSLQFTGQVSEYDYAKLHNGTNLHVKVLATNRTETTPVTYLAKVPTRNSGNNSKYEVTANLNADKFMAGQTAKAFIAQDGVRIPKSAVQHGRVFVVEDGRARAVNVSGHAVNNYYVVTDGVDAGDRIVTDPGQRLKNNTRIDQDD</sequence>
<dbReference type="Gene3D" id="2.40.420.20">
    <property type="match status" value="1"/>
</dbReference>
<keyword evidence="4" id="KW-1185">Reference proteome</keyword>
<keyword evidence="2" id="KW-0472">Membrane</keyword>
<keyword evidence="2" id="KW-1133">Transmembrane helix</keyword>
<reference evidence="3 4" key="2">
    <citation type="submission" date="2023-06" db="EMBL/GenBank/DDBJ databases">
        <authorList>
            <person name="Zeman M."/>
            <person name="Kubasova T."/>
            <person name="Jahodarova E."/>
            <person name="Nykrynova M."/>
            <person name="Rychlik I."/>
        </authorList>
    </citation>
    <scope>NUCLEOTIDE SEQUENCE [LARGE SCALE GENOMIC DNA]</scope>
    <source>
        <strain evidence="3 4">161_Gplus</strain>
    </source>
</reference>